<dbReference type="EMBL" id="BORC01000001">
    <property type="protein sequence ID" value="GIN61059.1"/>
    <property type="molecule type" value="Genomic_DNA"/>
</dbReference>
<comment type="caution">
    <text evidence="1">The sequence shown here is derived from an EMBL/GenBank/DDBJ whole genome shotgun (WGS) entry which is preliminary data.</text>
</comment>
<dbReference type="AlphaFoldDB" id="A0A919WFX3"/>
<reference evidence="1" key="1">
    <citation type="submission" date="2021-03" db="EMBL/GenBank/DDBJ databases">
        <title>Antimicrobial resistance genes in bacteria isolated from Japanese honey, and their potential for conferring macrolide and lincosamide resistance in the American foulbrood pathogen Paenibacillus larvae.</title>
        <authorList>
            <person name="Okamoto M."/>
            <person name="Kumagai M."/>
            <person name="Kanamori H."/>
            <person name="Takamatsu D."/>
        </authorList>
    </citation>
    <scope>NUCLEOTIDE SEQUENCE</scope>
    <source>
        <strain evidence="1">J27TS8</strain>
    </source>
</reference>
<proteinExistence type="predicted"/>
<evidence type="ECO:0000313" key="2">
    <source>
        <dbReference type="Proteomes" id="UP000682111"/>
    </source>
</evidence>
<evidence type="ECO:0000313" key="1">
    <source>
        <dbReference type="EMBL" id="GIN61059.1"/>
    </source>
</evidence>
<dbReference type="Proteomes" id="UP000682111">
    <property type="component" value="Unassembled WGS sequence"/>
</dbReference>
<name>A0A919WFX3_9BACI</name>
<sequence length="197" mass="23171">MGLVMNMYEVIIDILEKKGPVSFHTICEEMNERNWTSKSGKENPVQVSQVKSVVTRKKDLFSVTGDIVSIREEKELQSLTAMIGRFPGPSFKVEVDFVHQRFYMFEWRNASLMQKDREEKTIYIGNVEQFKKEVIRLKIWNWERDYQPEALVLDGISWSVILKTKGKLYESEGLHTFPENWHKFCRAISQLIGMPFK</sequence>
<keyword evidence="2" id="KW-1185">Reference proteome</keyword>
<protein>
    <submittedName>
        <fullName evidence="1">Uncharacterized protein</fullName>
    </submittedName>
</protein>
<accession>A0A919WFX3</accession>
<gene>
    <name evidence="1" type="ORF">J27TS8_10520</name>
</gene>
<organism evidence="1 2">
    <name type="scientific">Robertmurraya siralis</name>
    <dbReference type="NCBI Taxonomy" id="77777"/>
    <lineage>
        <taxon>Bacteria</taxon>
        <taxon>Bacillati</taxon>
        <taxon>Bacillota</taxon>
        <taxon>Bacilli</taxon>
        <taxon>Bacillales</taxon>
        <taxon>Bacillaceae</taxon>
        <taxon>Robertmurraya</taxon>
    </lineage>
</organism>